<dbReference type="SUPFAM" id="SSF51569">
    <property type="entry name" value="Aldolase"/>
    <property type="match status" value="1"/>
</dbReference>
<dbReference type="PANTHER" id="PTHR12128">
    <property type="entry name" value="DIHYDRODIPICOLINATE SYNTHASE"/>
    <property type="match status" value="1"/>
</dbReference>
<proteinExistence type="inferred from homology"/>
<dbReference type="AlphaFoldDB" id="A0A9E6TTU8"/>
<evidence type="ECO:0000256" key="3">
    <source>
        <dbReference type="ARBA" id="ARBA00023270"/>
    </source>
</evidence>
<dbReference type="InterPro" id="IPR013785">
    <property type="entry name" value="Aldolase_TIM"/>
</dbReference>
<name>A0A9E6TTU8_9PSED</name>
<dbReference type="RefSeq" id="WP_186688544.1">
    <property type="nucleotide sequence ID" value="NZ_CP077093.1"/>
</dbReference>
<dbReference type="KEGG" id="pvw:HU752_014450"/>
<organism evidence="7 8">
    <name type="scientific">Pseudomonas vanderleydeniana</name>
    <dbReference type="NCBI Taxonomy" id="2745495"/>
    <lineage>
        <taxon>Bacteria</taxon>
        <taxon>Pseudomonadati</taxon>
        <taxon>Pseudomonadota</taxon>
        <taxon>Gammaproteobacteria</taxon>
        <taxon>Pseudomonadales</taxon>
        <taxon>Pseudomonadaceae</taxon>
        <taxon>Pseudomonas</taxon>
    </lineage>
</organism>
<dbReference type="PROSITE" id="PS00666">
    <property type="entry name" value="DHDPS_2"/>
    <property type="match status" value="1"/>
</dbReference>
<dbReference type="PANTHER" id="PTHR12128:SF66">
    <property type="entry name" value="4-HYDROXY-2-OXOGLUTARATE ALDOLASE, MITOCHONDRIAL"/>
    <property type="match status" value="1"/>
</dbReference>
<keyword evidence="3" id="KW-0704">Schiff base</keyword>
<reference evidence="7 8" key="2">
    <citation type="journal article" date="2021" name="Microorganisms">
        <title>The Ever-Expanding Pseudomonas Genus: Description of 43 New Species and Partition of the Pseudomonas putida Group.</title>
        <authorList>
            <person name="Girard L."/>
            <person name="Lood C."/>
            <person name="Hofte M."/>
            <person name="Vandamme P."/>
            <person name="Rokni-Zadeh H."/>
            <person name="van Noort V."/>
            <person name="Lavigne R."/>
            <person name="De Mot R."/>
        </authorList>
    </citation>
    <scope>NUCLEOTIDE SEQUENCE [LARGE SCALE GENOMIC DNA]</scope>
    <source>
        <strain evidence="7 8">RW8P3</strain>
    </source>
</reference>
<dbReference type="SMART" id="SM01130">
    <property type="entry name" value="DHDPS"/>
    <property type="match status" value="1"/>
</dbReference>
<dbReference type="CDD" id="cd00408">
    <property type="entry name" value="DHDPS-like"/>
    <property type="match status" value="1"/>
</dbReference>
<feature type="active site" description="Schiff-base intermediate with substrate" evidence="5">
    <location>
        <position position="165"/>
    </location>
</feature>
<sequence>MSAFAFSGLNLAITTPFTTQGKVDHARFESLIERYLAAGVNGFVLSSGTGMHVYLSQEESKALVAVGAKAINGRARVIVQTSALLVEDVLERTRHAADCGADGVMVLPPFFEGPTDDQGIIDFYAAVSDGGLPIIGYNVPQAVGVEVTPSLFEQLSRIPNFASVKDSSGDLAAQASLIRTGLPTMNGADPLVPYALFAGAAGLIWGGANMAPKTCVAVVKAAREQDWSRARDIWRVLEPVMSLIWQGDYVQSVYAGAALAGYGAGEPRRPLARLGEDRNGALKAALEPLIAFESDLA</sequence>
<evidence type="ECO:0000256" key="6">
    <source>
        <dbReference type="PIRSR" id="PIRSR001365-2"/>
    </source>
</evidence>
<evidence type="ECO:0000313" key="7">
    <source>
        <dbReference type="EMBL" id="QXI31063.1"/>
    </source>
</evidence>
<protein>
    <submittedName>
        <fullName evidence="7">Dihydrodipicolinate synthase family protein</fullName>
    </submittedName>
</protein>
<dbReference type="Proteomes" id="UP000634530">
    <property type="component" value="Chromosome"/>
</dbReference>
<dbReference type="GO" id="GO:0044281">
    <property type="term" value="P:small molecule metabolic process"/>
    <property type="evidence" value="ECO:0007669"/>
    <property type="project" value="UniProtKB-ARBA"/>
</dbReference>
<keyword evidence="2 4" id="KW-0456">Lyase</keyword>
<keyword evidence="8" id="KW-1185">Reference proteome</keyword>
<feature type="active site" description="Proton donor/acceptor" evidence="5">
    <location>
        <position position="137"/>
    </location>
</feature>
<feature type="binding site" evidence="6">
    <location>
        <position position="204"/>
    </location>
    <ligand>
        <name>pyruvate</name>
        <dbReference type="ChEBI" id="CHEBI:15361"/>
    </ligand>
</feature>
<evidence type="ECO:0000256" key="4">
    <source>
        <dbReference type="PIRNR" id="PIRNR001365"/>
    </source>
</evidence>
<evidence type="ECO:0000256" key="2">
    <source>
        <dbReference type="ARBA" id="ARBA00023239"/>
    </source>
</evidence>
<accession>A0A9E6TTU8</accession>
<dbReference type="GO" id="GO:0008840">
    <property type="term" value="F:4-hydroxy-tetrahydrodipicolinate synthase activity"/>
    <property type="evidence" value="ECO:0007669"/>
    <property type="project" value="TreeGrafter"/>
</dbReference>
<comment type="similarity">
    <text evidence="1 4">Belongs to the DapA family.</text>
</comment>
<dbReference type="InterPro" id="IPR002220">
    <property type="entry name" value="DapA-like"/>
</dbReference>
<evidence type="ECO:0000256" key="5">
    <source>
        <dbReference type="PIRSR" id="PIRSR001365-1"/>
    </source>
</evidence>
<gene>
    <name evidence="7" type="ORF">HU752_014450</name>
</gene>
<evidence type="ECO:0000256" key="1">
    <source>
        <dbReference type="ARBA" id="ARBA00007592"/>
    </source>
</evidence>
<feature type="binding site" evidence="6">
    <location>
        <position position="49"/>
    </location>
    <ligand>
        <name>pyruvate</name>
        <dbReference type="ChEBI" id="CHEBI:15361"/>
    </ligand>
</feature>
<dbReference type="InterPro" id="IPR020625">
    <property type="entry name" value="Schiff_base-form_aldolases_AS"/>
</dbReference>
<evidence type="ECO:0000313" key="8">
    <source>
        <dbReference type="Proteomes" id="UP000634530"/>
    </source>
</evidence>
<dbReference type="PIRSF" id="PIRSF001365">
    <property type="entry name" value="DHDPS"/>
    <property type="match status" value="1"/>
</dbReference>
<dbReference type="EMBL" id="CP077093">
    <property type="protein sequence ID" value="QXI31063.1"/>
    <property type="molecule type" value="Genomic_DNA"/>
</dbReference>
<dbReference type="Pfam" id="PF00701">
    <property type="entry name" value="DHDPS"/>
    <property type="match status" value="1"/>
</dbReference>
<dbReference type="PRINTS" id="PR00146">
    <property type="entry name" value="DHPICSNTHASE"/>
</dbReference>
<reference evidence="7 8" key="1">
    <citation type="journal article" date="2020" name="Microorganisms">
        <title>Reliable Identification of Environmental Pseudomonas Isolates Using the rpoD Gene.</title>
        <authorList>
            <consortium name="The Broad Institute Genome Sequencing Platform"/>
            <person name="Girard L."/>
            <person name="Lood C."/>
            <person name="Rokni-Zadeh H."/>
            <person name="van Noort V."/>
            <person name="Lavigne R."/>
            <person name="De Mot R."/>
        </authorList>
    </citation>
    <scope>NUCLEOTIDE SEQUENCE [LARGE SCALE GENOMIC DNA]</scope>
    <source>
        <strain evidence="7 8">RW8P3</strain>
    </source>
</reference>
<dbReference type="Gene3D" id="3.20.20.70">
    <property type="entry name" value="Aldolase class I"/>
    <property type="match status" value="1"/>
</dbReference>